<dbReference type="InterPro" id="IPR015813">
    <property type="entry name" value="Pyrv/PenolPyrv_kinase-like_dom"/>
</dbReference>
<proteinExistence type="predicted"/>
<dbReference type="Pfam" id="PF00311">
    <property type="entry name" value="PEPcase"/>
    <property type="match status" value="1"/>
</dbReference>
<keyword evidence="3" id="KW-1185">Reference proteome</keyword>
<name>A0A0D2IZ49_9CHLO</name>
<dbReference type="SUPFAM" id="SSF51621">
    <property type="entry name" value="Phosphoenolpyruvate/pyruvate domain"/>
    <property type="match status" value="1"/>
</dbReference>
<dbReference type="EC" id="4.1.1.31" evidence="2"/>
<dbReference type="KEGG" id="mng:MNEG_14836"/>
<dbReference type="AlphaFoldDB" id="A0A0D2IZ49"/>
<dbReference type="Proteomes" id="UP000054498">
    <property type="component" value="Unassembled WGS sequence"/>
</dbReference>
<feature type="compositionally biased region" description="Polar residues" evidence="1">
    <location>
        <begin position="9"/>
        <end position="23"/>
    </location>
</feature>
<gene>
    <name evidence="2" type="ORF">MNEG_14836</name>
</gene>
<evidence type="ECO:0000313" key="2">
    <source>
        <dbReference type="EMBL" id="KIY93127.1"/>
    </source>
</evidence>
<keyword evidence="2" id="KW-0670">Pyruvate</keyword>
<organism evidence="2 3">
    <name type="scientific">Monoraphidium neglectum</name>
    <dbReference type="NCBI Taxonomy" id="145388"/>
    <lineage>
        <taxon>Eukaryota</taxon>
        <taxon>Viridiplantae</taxon>
        <taxon>Chlorophyta</taxon>
        <taxon>core chlorophytes</taxon>
        <taxon>Chlorophyceae</taxon>
        <taxon>CS clade</taxon>
        <taxon>Sphaeropleales</taxon>
        <taxon>Selenastraceae</taxon>
        <taxon>Monoraphidium</taxon>
    </lineage>
</organism>
<keyword evidence="2" id="KW-0456">Lyase</keyword>
<feature type="region of interest" description="Disordered" evidence="1">
    <location>
        <begin position="1"/>
        <end position="30"/>
    </location>
</feature>
<dbReference type="GO" id="GO:0015977">
    <property type="term" value="P:carbon fixation"/>
    <property type="evidence" value="ECO:0007669"/>
    <property type="project" value="InterPro"/>
</dbReference>
<reference evidence="2 3" key="1">
    <citation type="journal article" date="2013" name="BMC Genomics">
        <title>Reconstruction of the lipid metabolism for the microalga Monoraphidium neglectum from its genome sequence reveals characteristics suitable for biofuel production.</title>
        <authorList>
            <person name="Bogen C."/>
            <person name="Al-Dilaimi A."/>
            <person name="Albersmeier A."/>
            <person name="Wichmann J."/>
            <person name="Grundmann M."/>
            <person name="Rupp O."/>
            <person name="Lauersen K.J."/>
            <person name="Blifernez-Klassen O."/>
            <person name="Kalinowski J."/>
            <person name="Goesmann A."/>
            <person name="Mussgnug J.H."/>
            <person name="Kruse O."/>
        </authorList>
    </citation>
    <scope>NUCLEOTIDE SEQUENCE [LARGE SCALE GENOMIC DNA]</scope>
    <source>
        <strain evidence="2 3">SAG 48.87</strain>
    </source>
</reference>
<evidence type="ECO:0000313" key="3">
    <source>
        <dbReference type="Proteomes" id="UP000054498"/>
    </source>
</evidence>
<dbReference type="InterPro" id="IPR021135">
    <property type="entry name" value="PEP_COase"/>
</dbReference>
<dbReference type="GO" id="GO:0008964">
    <property type="term" value="F:phosphoenolpyruvate carboxylase activity"/>
    <property type="evidence" value="ECO:0007669"/>
    <property type="project" value="UniProtKB-EC"/>
</dbReference>
<protein>
    <submittedName>
        <fullName evidence="2">Phosphoenolpyruvate carboxylase 1</fullName>
        <ecNumber evidence="2">4.1.1.31</ecNumber>
    </submittedName>
</protein>
<dbReference type="GeneID" id="25732437"/>
<sequence length="123" mass="13352">MRQGGGRSLLQSSNGPSLGNSGAENRALTPHADLDEKIRLRDPYVAPLNVLQVLALQSLRSFHEGGALPDYARDYNPSNPEVIDLLSRDPNQKKDEKHPFQAAMDDCLLISIKGISAGMQNTG</sequence>
<dbReference type="STRING" id="145388.A0A0D2IZ49"/>
<dbReference type="GO" id="GO:0006099">
    <property type="term" value="P:tricarboxylic acid cycle"/>
    <property type="evidence" value="ECO:0007669"/>
    <property type="project" value="InterPro"/>
</dbReference>
<dbReference type="RefSeq" id="XP_013892147.1">
    <property type="nucleotide sequence ID" value="XM_014036693.1"/>
</dbReference>
<dbReference type="OrthoDB" id="1679285at2759"/>
<dbReference type="EMBL" id="KK105024">
    <property type="protein sequence ID" value="KIY93127.1"/>
    <property type="molecule type" value="Genomic_DNA"/>
</dbReference>
<evidence type="ECO:0000256" key="1">
    <source>
        <dbReference type="SAM" id="MobiDB-lite"/>
    </source>
</evidence>
<accession>A0A0D2IZ49</accession>